<evidence type="ECO:0000259" key="4">
    <source>
        <dbReference type="Pfam" id="PF00135"/>
    </source>
</evidence>
<keyword evidence="2 3" id="KW-0378">Hydrolase</keyword>
<dbReference type="Gene3D" id="3.40.50.1820">
    <property type="entry name" value="alpha/beta hydrolase"/>
    <property type="match status" value="1"/>
</dbReference>
<dbReference type="PANTHER" id="PTHR11559">
    <property type="entry name" value="CARBOXYLESTERASE"/>
    <property type="match status" value="1"/>
</dbReference>
<protein>
    <recommendedName>
        <fullName evidence="3">Carboxylic ester hydrolase</fullName>
        <ecNumber evidence="3">3.1.1.-</ecNumber>
    </recommendedName>
</protein>
<dbReference type="InterPro" id="IPR019826">
    <property type="entry name" value="Carboxylesterase_B_AS"/>
</dbReference>
<dbReference type="EC" id="3.1.1.-" evidence="3"/>
<feature type="domain" description="Carboxylesterase type B" evidence="4">
    <location>
        <begin position="4"/>
        <end position="464"/>
    </location>
</feature>
<dbReference type="SUPFAM" id="SSF53474">
    <property type="entry name" value="alpha/beta-Hydrolases"/>
    <property type="match status" value="1"/>
</dbReference>
<dbReference type="ESTHER" id="bacsu-q4pns3">
    <property type="family name" value="Carb_B_Bacteria"/>
</dbReference>
<reference evidence="5" key="2">
    <citation type="journal article" date="2006" name="J. Biotechnol.">
        <title>Molecular cloning of carboxylesterase gene and biochemical characterization of encoded protein from Bacillus subtilis (RRL BB1).</title>
        <authorList>
            <person name="Maqbool Q.U."/>
            <person name="Johri S."/>
            <person name="Rasool S."/>
            <person name="Riyaz-ul-Hassan S."/>
            <person name="Verma V."/>
            <person name="Nargotra A."/>
            <person name="Koul S."/>
            <person name="Qazi G.N."/>
        </authorList>
    </citation>
    <scope>NUCLEOTIDE SEQUENCE</scope>
    <source>
        <strain evidence="5">RRL-BB1</strain>
    </source>
</reference>
<evidence type="ECO:0000256" key="2">
    <source>
        <dbReference type="ARBA" id="ARBA00022801"/>
    </source>
</evidence>
<dbReference type="InterPro" id="IPR019819">
    <property type="entry name" value="Carboxylesterase_B_CS"/>
</dbReference>
<accession>Q4PNS3</accession>
<dbReference type="GO" id="GO:0016787">
    <property type="term" value="F:hydrolase activity"/>
    <property type="evidence" value="ECO:0007669"/>
    <property type="project" value="UniProtKB-KW"/>
</dbReference>
<evidence type="ECO:0000313" key="5">
    <source>
        <dbReference type="EMBL" id="AAY67439.1"/>
    </source>
</evidence>
<dbReference type="InterPro" id="IPR050309">
    <property type="entry name" value="Type-B_Carboxylest/Lipase"/>
</dbReference>
<dbReference type="EMBL" id="DQ064593">
    <property type="protein sequence ID" value="AAY67439.1"/>
    <property type="molecule type" value="Genomic_DNA"/>
</dbReference>
<name>Q4PNS3_BACIU</name>
<dbReference type="InterPro" id="IPR002018">
    <property type="entry name" value="CarbesteraseB"/>
</dbReference>
<dbReference type="AlphaFoldDB" id="Q4PNS3"/>
<organism evidence="5">
    <name type="scientific">Bacillus subtilis</name>
    <dbReference type="NCBI Taxonomy" id="1423"/>
    <lineage>
        <taxon>Bacteria</taxon>
        <taxon>Bacillati</taxon>
        <taxon>Bacillota</taxon>
        <taxon>Bacilli</taxon>
        <taxon>Bacillales</taxon>
        <taxon>Bacillaceae</taxon>
        <taxon>Bacillus</taxon>
    </lineage>
</organism>
<proteinExistence type="inferred from homology"/>
<comment type="similarity">
    <text evidence="1 3">Belongs to the type-B carboxylesterase/lipase family.</text>
</comment>
<dbReference type="PROSITE" id="PS00941">
    <property type="entry name" value="CARBOXYLESTERASE_B_2"/>
    <property type="match status" value="1"/>
</dbReference>
<dbReference type="SMR" id="Q4PNS3"/>
<evidence type="ECO:0000256" key="3">
    <source>
        <dbReference type="RuleBase" id="RU361235"/>
    </source>
</evidence>
<dbReference type="Pfam" id="PF00135">
    <property type="entry name" value="COesterase"/>
    <property type="match status" value="1"/>
</dbReference>
<evidence type="ECO:0000256" key="1">
    <source>
        <dbReference type="ARBA" id="ARBA00005964"/>
    </source>
</evidence>
<dbReference type="InterPro" id="IPR029058">
    <property type="entry name" value="AB_hydrolase_fold"/>
</dbReference>
<sequence length="481" mass="53385">MTKLTVQTRCGALKGTAGRGARTWKGIPYAKPPVGELRFKAPEPPAPWDGIKHADSFGPICPQPDDMLSISFSGDIPPQSEDCLYLNVFAPDSEGEKKPVMVWIHGGAFYLGAGSEPLYDGSALAADGDVIVVTLNYRLGPLGFLHLSSIHDAYSANIGLLDQIAALRWVRDNISEFGGDPDNVTIFGESAGGMSIAALMAMPDAKAVYKAILERRRLSYMPADMAKDIAAAFIHEAGTDQLQELSVNDLLKTADKVRRSLDQNIFQLLFQPAIDPATLPAEPVKAIADGAAEGIPMIIGTNRDEAYLFFTPDTDIHSEKKQQDYLHYHLGENCTEQAADLYPHSLKGQIDMMTDLIFWRPAVAFAQGQSQHAPVWMYRFDWHGETPPFHKAVHALELPVCVRKLWFFEKDAARAARWWPNSFPNKFNPHGSLLQKPETRTPLTFNWPEYETDSRENLLFNTDTAVESDPDSAKRRILFQA</sequence>
<dbReference type="PROSITE" id="PS00122">
    <property type="entry name" value="CARBOXYLESTERASE_B_1"/>
    <property type="match status" value="1"/>
</dbReference>
<reference evidence="5" key="1">
    <citation type="submission" date="2005-05" db="EMBL/GenBank/DDBJ databases">
        <authorList>
            <person name="Maqbool Q.-U.-A."/>
            <person name="Johri S."/>
            <person name="Riyaz-Ul-Hassan S."/>
            <person name="Kumar R."/>
            <person name="Rasool S."/>
            <person name="Koul S."/>
            <person name="Nargotra A."/>
            <person name="Verma V."/>
            <person name="Qazi G.N."/>
        </authorList>
    </citation>
    <scope>NUCLEOTIDE SEQUENCE</scope>
    <source>
        <strain evidence="5">RRL-BB1</strain>
    </source>
</reference>
<dbReference type="BRENDA" id="3.1.1.1">
    <property type="organism ID" value="658"/>
</dbReference>